<evidence type="ECO:0000313" key="2">
    <source>
        <dbReference type="EMBL" id="GFN83883.1"/>
    </source>
</evidence>
<dbReference type="EMBL" id="BLXT01001244">
    <property type="protein sequence ID" value="GFN83883.1"/>
    <property type="molecule type" value="Genomic_DNA"/>
</dbReference>
<name>A0AAV3YP32_9GAST</name>
<sequence length="122" mass="14113">MQPSVTLSTKHAWPHLEQSNIRHELFNKKQKAMRNGNAAQAEKKPKEANESSTCSEIFQSEAFGLKQSQISQEKTKPEEKTRANFFKDLFQFARQLFQQPKSGTLTAQKEEIEPHLRKREAI</sequence>
<feature type="compositionally biased region" description="Basic and acidic residues" evidence="1">
    <location>
        <begin position="108"/>
        <end position="122"/>
    </location>
</feature>
<dbReference type="Proteomes" id="UP000735302">
    <property type="component" value="Unassembled WGS sequence"/>
</dbReference>
<dbReference type="AlphaFoldDB" id="A0AAV3YP32"/>
<feature type="region of interest" description="Disordered" evidence="1">
    <location>
        <begin position="32"/>
        <end position="53"/>
    </location>
</feature>
<reference evidence="2 3" key="1">
    <citation type="journal article" date="2021" name="Elife">
        <title>Chloroplast acquisition without the gene transfer in kleptoplastic sea slugs, Plakobranchus ocellatus.</title>
        <authorList>
            <person name="Maeda T."/>
            <person name="Takahashi S."/>
            <person name="Yoshida T."/>
            <person name="Shimamura S."/>
            <person name="Takaki Y."/>
            <person name="Nagai Y."/>
            <person name="Toyoda A."/>
            <person name="Suzuki Y."/>
            <person name="Arimoto A."/>
            <person name="Ishii H."/>
            <person name="Satoh N."/>
            <person name="Nishiyama T."/>
            <person name="Hasebe M."/>
            <person name="Maruyama T."/>
            <person name="Minagawa J."/>
            <person name="Obokata J."/>
            <person name="Shigenobu S."/>
        </authorList>
    </citation>
    <scope>NUCLEOTIDE SEQUENCE [LARGE SCALE GENOMIC DNA]</scope>
</reference>
<keyword evidence="3" id="KW-1185">Reference proteome</keyword>
<gene>
    <name evidence="2" type="ORF">PoB_001038900</name>
</gene>
<evidence type="ECO:0000256" key="1">
    <source>
        <dbReference type="SAM" id="MobiDB-lite"/>
    </source>
</evidence>
<keyword evidence="2" id="KW-0548">Nucleotidyltransferase</keyword>
<protein>
    <submittedName>
        <fullName evidence="2">Reverse transcriptase</fullName>
    </submittedName>
</protein>
<keyword evidence="2" id="KW-0695">RNA-directed DNA polymerase</keyword>
<dbReference type="GO" id="GO:0003964">
    <property type="term" value="F:RNA-directed DNA polymerase activity"/>
    <property type="evidence" value="ECO:0007669"/>
    <property type="project" value="UniProtKB-KW"/>
</dbReference>
<comment type="caution">
    <text evidence="2">The sequence shown here is derived from an EMBL/GenBank/DDBJ whole genome shotgun (WGS) entry which is preliminary data.</text>
</comment>
<keyword evidence="2" id="KW-0808">Transferase</keyword>
<evidence type="ECO:0000313" key="3">
    <source>
        <dbReference type="Proteomes" id="UP000735302"/>
    </source>
</evidence>
<organism evidence="2 3">
    <name type="scientific">Plakobranchus ocellatus</name>
    <dbReference type="NCBI Taxonomy" id="259542"/>
    <lineage>
        <taxon>Eukaryota</taxon>
        <taxon>Metazoa</taxon>
        <taxon>Spiralia</taxon>
        <taxon>Lophotrochozoa</taxon>
        <taxon>Mollusca</taxon>
        <taxon>Gastropoda</taxon>
        <taxon>Heterobranchia</taxon>
        <taxon>Euthyneura</taxon>
        <taxon>Panpulmonata</taxon>
        <taxon>Sacoglossa</taxon>
        <taxon>Placobranchoidea</taxon>
        <taxon>Plakobranchidae</taxon>
        <taxon>Plakobranchus</taxon>
    </lineage>
</organism>
<proteinExistence type="predicted"/>
<feature type="region of interest" description="Disordered" evidence="1">
    <location>
        <begin position="100"/>
        <end position="122"/>
    </location>
</feature>
<accession>A0AAV3YP32</accession>